<feature type="domain" description="WGR" evidence="1">
    <location>
        <begin position="1"/>
        <end position="84"/>
    </location>
</feature>
<comment type="caution">
    <text evidence="2">The sequence shown here is derived from an EMBL/GenBank/DDBJ whole genome shotgun (WGS) entry which is preliminary data.</text>
</comment>
<protein>
    <submittedName>
        <fullName evidence="2">WGR domain-containing protein</fullName>
    </submittedName>
</protein>
<dbReference type="SUPFAM" id="SSF56091">
    <property type="entry name" value="DNA ligase/mRNA capping enzyme, catalytic domain"/>
    <property type="match status" value="1"/>
</dbReference>
<dbReference type="SMART" id="SM00773">
    <property type="entry name" value="WGR"/>
    <property type="match status" value="1"/>
</dbReference>
<dbReference type="InterPro" id="IPR016059">
    <property type="entry name" value="DNA_ligase_ATP-dep_CS"/>
</dbReference>
<dbReference type="Gene3D" id="3.30.470.30">
    <property type="entry name" value="DNA ligase/mRNA capping enzyme"/>
    <property type="match status" value="1"/>
</dbReference>
<reference evidence="2 3" key="1">
    <citation type="submission" date="2024-04" db="EMBL/GenBank/DDBJ databases">
        <title>Luteolibacter sp. isolated from soil.</title>
        <authorList>
            <person name="An J."/>
        </authorList>
    </citation>
    <scope>NUCLEOTIDE SEQUENCE [LARGE SCALE GENOMIC DNA]</scope>
    <source>
        <strain evidence="2 3">Y139</strain>
    </source>
</reference>
<dbReference type="InterPro" id="IPR008893">
    <property type="entry name" value="WGR_domain"/>
</dbReference>
<sequence length="352" mass="38770">MPTTLYFREGSSDKVYQTDIVPAGDGFHVTFAYGRRGTTLQTGTKTTNPVPREEAERIAAKLISSKVAKGYTPAEDGTPYRGDGNEGRDSGIRCQLLNPVDEDQLPRLLADSRHVLQEKHDGRRMLIRKTGNEVIGINRRGLIIAVPAPIVEAAMRIPTDFLIDGEAIGDVLHAFDLLEVSGHDARRRGYLDRLTGLLCILDVTSAIRPVRTFVEPDDKQDHFDSLRAGGAEGVVFKDRDSYYIPGRPNSGGFQLKFKFVTTGSFIVSAVNKRRSVALVLFDGSRQVPAGNVTIPPDHDIPQPGDIVEVRFLYAFQESGCIYQPVYLGKRDDIAEAECHVGQLKYKDQGVAA</sequence>
<name>A0ABU9B3K1_9BACT</name>
<dbReference type="Proteomes" id="UP001371305">
    <property type="component" value="Unassembled WGS sequence"/>
</dbReference>
<accession>A0ABU9B3K1</accession>
<gene>
    <name evidence="2" type="ORF">WKV53_27485</name>
</gene>
<dbReference type="EMBL" id="JBBUKT010000018">
    <property type="protein sequence ID" value="MEK7954290.1"/>
    <property type="molecule type" value="Genomic_DNA"/>
</dbReference>
<dbReference type="PROSITE" id="PS00697">
    <property type="entry name" value="DNA_LIGASE_A1"/>
    <property type="match status" value="1"/>
</dbReference>
<evidence type="ECO:0000259" key="1">
    <source>
        <dbReference type="PROSITE" id="PS51977"/>
    </source>
</evidence>
<proteinExistence type="predicted"/>
<evidence type="ECO:0000313" key="2">
    <source>
        <dbReference type="EMBL" id="MEK7954290.1"/>
    </source>
</evidence>
<dbReference type="RefSeq" id="WP_341408058.1">
    <property type="nucleotide sequence ID" value="NZ_JBBUKT010000018.1"/>
</dbReference>
<dbReference type="Gene3D" id="2.20.140.10">
    <property type="entry name" value="WGR domain"/>
    <property type="match status" value="1"/>
</dbReference>
<evidence type="ECO:0000313" key="3">
    <source>
        <dbReference type="Proteomes" id="UP001371305"/>
    </source>
</evidence>
<dbReference type="PROSITE" id="PS51977">
    <property type="entry name" value="WGR"/>
    <property type="match status" value="1"/>
</dbReference>
<dbReference type="Pfam" id="PF05406">
    <property type="entry name" value="WGR"/>
    <property type="match status" value="1"/>
</dbReference>
<organism evidence="2 3">
    <name type="scientific">Luteolibacter soli</name>
    <dbReference type="NCBI Taxonomy" id="3135280"/>
    <lineage>
        <taxon>Bacteria</taxon>
        <taxon>Pseudomonadati</taxon>
        <taxon>Verrucomicrobiota</taxon>
        <taxon>Verrucomicrobiia</taxon>
        <taxon>Verrucomicrobiales</taxon>
        <taxon>Verrucomicrobiaceae</taxon>
        <taxon>Luteolibacter</taxon>
    </lineage>
</organism>
<keyword evidence="3" id="KW-1185">Reference proteome</keyword>